<dbReference type="FunFam" id="2.60.40.10:FF:000333">
    <property type="entry name" value="Down syndrome cell adhesion molecule"/>
    <property type="match status" value="1"/>
</dbReference>
<keyword evidence="9" id="KW-0393">Immunoglobulin domain</keyword>
<dbReference type="GO" id="GO:0007411">
    <property type="term" value="P:axon guidance"/>
    <property type="evidence" value="ECO:0007669"/>
    <property type="project" value="TreeGrafter"/>
</dbReference>
<reference evidence="11" key="1">
    <citation type="submission" date="2020-07" db="EMBL/GenBank/DDBJ databases">
        <title>Multicomponent nature underlies the extraordinary mechanical properties of spider dragline silk.</title>
        <authorList>
            <person name="Kono N."/>
            <person name="Nakamura H."/>
            <person name="Mori M."/>
            <person name="Yoshida Y."/>
            <person name="Ohtoshi R."/>
            <person name="Malay A.D."/>
            <person name="Moran D.A.P."/>
            <person name="Tomita M."/>
            <person name="Numata K."/>
            <person name="Arakawa K."/>
        </authorList>
    </citation>
    <scope>NUCLEOTIDE SEQUENCE</scope>
</reference>
<dbReference type="GO" id="GO:0098632">
    <property type="term" value="F:cell-cell adhesion mediator activity"/>
    <property type="evidence" value="ECO:0007669"/>
    <property type="project" value="TreeGrafter"/>
</dbReference>
<dbReference type="CDD" id="cd00096">
    <property type="entry name" value="Ig"/>
    <property type="match status" value="1"/>
</dbReference>
<dbReference type="OrthoDB" id="6428280at2759"/>
<dbReference type="FunFam" id="2.60.40.10:FF:000032">
    <property type="entry name" value="palladin isoform X1"/>
    <property type="match status" value="1"/>
</dbReference>
<evidence type="ECO:0000256" key="6">
    <source>
        <dbReference type="ARBA" id="ARBA00022989"/>
    </source>
</evidence>
<dbReference type="FunFam" id="2.60.40.10:FF:000017">
    <property type="entry name" value="Down syndrome cell adhesion molecule b"/>
    <property type="match status" value="1"/>
</dbReference>
<dbReference type="InterPro" id="IPR013783">
    <property type="entry name" value="Ig-like_fold"/>
</dbReference>
<evidence type="ECO:0000256" key="7">
    <source>
        <dbReference type="ARBA" id="ARBA00023136"/>
    </source>
</evidence>
<keyword evidence="12" id="KW-1185">Reference proteome</keyword>
<keyword evidence="3" id="KW-0732">Signal</keyword>
<evidence type="ECO:0000256" key="8">
    <source>
        <dbReference type="ARBA" id="ARBA00023157"/>
    </source>
</evidence>
<gene>
    <name evidence="11" type="primary">HMCN1</name>
    <name evidence="11" type="ORF">TNCT_314301</name>
</gene>
<dbReference type="PANTHER" id="PTHR10075">
    <property type="entry name" value="BASIGIN RELATED"/>
    <property type="match status" value="1"/>
</dbReference>
<keyword evidence="6" id="KW-1133">Transmembrane helix</keyword>
<dbReference type="Proteomes" id="UP000887116">
    <property type="component" value="Unassembled WGS sequence"/>
</dbReference>
<evidence type="ECO:0000256" key="1">
    <source>
        <dbReference type="ARBA" id="ARBA00004167"/>
    </source>
</evidence>
<evidence type="ECO:0000256" key="2">
    <source>
        <dbReference type="ARBA" id="ARBA00022692"/>
    </source>
</evidence>
<dbReference type="GO" id="GO:0005886">
    <property type="term" value="C:plasma membrane"/>
    <property type="evidence" value="ECO:0007669"/>
    <property type="project" value="TreeGrafter"/>
</dbReference>
<dbReference type="GO" id="GO:0070593">
    <property type="term" value="P:dendrite self-avoidance"/>
    <property type="evidence" value="ECO:0007669"/>
    <property type="project" value="TreeGrafter"/>
</dbReference>
<evidence type="ECO:0000256" key="3">
    <source>
        <dbReference type="ARBA" id="ARBA00022729"/>
    </source>
</evidence>
<dbReference type="GO" id="GO:0030424">
    <property type="term" value="C:axon"/>
    <property type="evidence" value="ECO:0007669"/>
    <property type="project" value="TreeGrafter"/>
</dbReference>
<accession>A0A8X6JEG1</accession>
<dbReference type="SMART" id="SM00408">
    <property type="entry name" value="IGc2"/>
    <property type="match status" value="5"/>
</dbReference>
<evidence type="ECO:0000313" key="11">
    <source>
        <dbReference type="EMBL" id="GFR22298.1"/>
    </source>
</evidence>
<dbReference type="Pfam" id="PF13927">
    <property type="entry name" value="Ig_3"/>
    <property type="match status" value="3"/>
</dbReference>
<dbReference type="PROSITE" id="PS50835">
    <property type="entry name" value="IG_LIKE"/>
    <property type="match status" value="5"/>
</dbReference>
<comment type="subcellular location">
    <subcellularLocation>
        <location evidence="1">Membrane</location>
        <topology evidence="1">Single-pass membrane protein</topology>
    </subcellularLocation>
</comment>
<feature type="domain" description="Ig-like" evidence="10">
    <location>
        <begin position="367"/>
        <end position="458"/>
    </location>
</feature>
<feature type="non-terminal residue" evidence="11">
    <location>
        <position position="1"/>
    </location>
</feature>
<keyword evidence="4" id="KW-0677">Repeat</keyword>
<dbReference type="GO" id="GO:0007156">
    <property type="term" value="P:homophilic cell adhesion via plasma membrane adhesion molecules"/>
    <property type="evidence" value="ECO:0007669"/>
    <property type="project" value="TreeGrafter"/>
</dbReference>
<feature type="domain" description="Ig-like" evidence="10">
    <location>
        <begin position="2"/>
        <end position="91"/>
    </location>
</feature>
<feature type="domain" description="Ig-like" evidence="10">
    <location>
        <begin position="96"/>
        <end position="187"/>
    </location>
</feature>
<evidence type="ECO:0000313" key="12">
    <source>
        <dbReference type="Proteomes" id="UP000887116"/>
    </source>
</evidence>
<dbReference type="InterPro" id="IPR003598">
    <property type="entry name" value="Ig_sub2"/>
</dbReference>
<keyword evidence="7" id="KW-0472">Membrane</keyword>
<dbReference type="PANTHER" id="PTHR10075:SF101">
    <property type="entry name" value="ZWEI IG DOMAIN PROTEIN ZIG-3"/>
    <property type="match status" value="1"/>
</dbReference>
<dbReference type="InterPro" id="IPR013098">
    <property type="entry name" value="Ig_I-set"/>
</dbReference>
<dbReference type="InterPro" id="IPR036179">
    <property type="entry name" value="Ig-like_dom_sf"/>
</dbReference>
<comment type="caution">
    <text evidence="11">The sequence shown here is derived from an EMBL/GenBank/DDBJ whole genome shotgun (WGS) entry which is preliminary data.</text>
</comment>
<proteinExistence type="predicted"/>
<feature type="domain" description="Ig-like" evidence="10">
    <location>
        <begin position="192"/>
        <end position="270"/>
    </location>
</feature>
<dbReference type="SMART" id="SM00409">
    <property type="entry name" value="IG"/>
    <property type="match status" value="5"/>
</dbReference>
<name>A0A8X6JEG1_TRICU</name>
<keyword evidence="5" id="KW-0130">Cell adhesion</keyword>
<evidence type="ECO:0000256" key="4">
    <source>
        <dbReference type="ARBA" id="ARBA00022737"/>
    </source>
</evidence>
<evidence type="ECO:0000256" key="5">
    <source>
        <dbReference type="ARBA" id="ARBA00022889"/>
    </source>
</evidence>
<sequence>SPKIKQFSFQDNVLEGDVVSVACFAVTKMVPVTYTWLKNGKNIENVQNIRFSNTEEVSSIILDPVTLNDSGNYTCAATNSAGRDTFTTSLQVKAPPRWITVPNDIVSTLGNLVSAHCIATGSPEPTIIWKKFSGNKKIDLKPLMVEDISRNNSVLKFDSVSYDDAGTFECEADNGISPSIRTNFTIILRASPQWLQEPKNVITRVGEPIDIHCSAMGSPKPNISWKKISENIEKIIMNPSENVKHSSNHLKIISVTSSDVGVYQCIADNGIEPVIKSNFTVTIREGDVVSVTCFAMTKTKPITFQWLKNDHELNEFQDNMRFDTGSEISALIVDPVKLTDSGNYTCATTNTDGSDRFTATLNVKASPKWIEEPDNIITIMGTSIEARCTASGSPEPQINWKKIQDNKNVQMSYHHQWLPGRNSSILKISPVTYDHSGLYECIADNGISPSIKTNFTLSVRGRIFVLMKSF</sequence>
<feature type="domain" description="Ig-like" evidence="10">
    <location>
        <begin position="273"/>
        <end position="362"/>
    </location>
</feature>
<keyword evidence="2" id="KW-0812">Transmembrane</keyword>
<organism evidence="11 12">
    <name type="scientific">Trichonephila clavata</name>
    <name type="common">Joro spider</name>
    <name type="synonym">Nephila clavata</name>
    <dbReference type="NCBI Taxonomy" id="2740835"/>
    <lineage>
        <taxon>Eukaryota</taxon>
        <taxon>Metazoa</taxon>
        <taxon>Ecdysozoa</taxon>
        <taxon>Arthropoda</taxon>
        <taxon>Chelicerata</taxon>
        <taxon>Arachnida</taxon>
        <taxon>Araneae</taxon>
        <taxon>Araneomorphae</taxon>
        <taxon>Entelegynae</taxon>
        <taxon>Araneoidea</taxon>
        <taxon>Nephilidae</taxon>
        <taxon>Trichonephila</taxon>
    </lineage>
</organism>
<dbReference type="InterPro" id="IPR007110">
    <property type="entry name" value="Ig-like_dom"/>
</dbReference>
<dbReference type="Gene3D" id="2.60.40.10">
    <property type="entry name" value="Immunoglobulins"/>
    <property type="match status" value="5"/>
</dbReference>
<keyword evidence="8" id="KW-1015">Disulfide bond</keyword>
<dbReference type="SUPFAM" id="SSF48726">
    <property type="entry name" value="Immunoglobulin"/>
    <property type="match status" value="5"/>
</dbReference>
<dbReference type="EMBL" id="BMAO01038060">
    <property type="protein sequence ID" value="GFR22298.1"/>
    <property type="molecule type" value="Genomic_DNA"/>
</dbReference>
<dbReference type="Pfam" id="PF07679">
    <property type="entry name" value="I-set"/>
    <property type="match status" value="2"/>
</dbReference>
<evidence type="ECO:0000259" key="10">
    <source>
        <dbReference type="PROSITE" id="PS50835"/>
    </source>
</evidence>
<dbReference type="InterPro" id="IPR003599">
    <property type="entry name" value="Ig_sub"/>
</dbReference>
<dbReference type="AlphaFoldDB" id="A0A8X6JEG1"/>
<protein>
    <submittedName>
        <fullName evidence="11">Hemicentin-1</fullName>
    </submittedName>
</protein>
<evidence type="ECO:0000256" key="9">
    <source>
        <dbReference type="ARBA" id="ARBA00023319"/>
    </source>
</evidence>